<organism evidence="2 3">
    <name type="scientific">Xylella taiwanensis</name>
    <dbReference type="NCBI Taxonomy" id="1444770"/>
    <lineage>
        <taxon>Bacteria</taxon>
        <taxon>Pseudomonadati</taxon>
        <taxon>Pseudomonadota</taxon>
        <taxon>Gammaproteobacteria</taxon>
        <taxon>Lysobacterales</taxon>
        <taxon>Lysobacteraceae</taxon>
        <taxon>Xylella</taxon>
    </lineage>
</organism>
<sequence>MQVTLACYTWIIQRPSPDEEKTACPDQPRMHHSTQTMPKTTPYSATKETVKARINFHDLTQRKHSAGI</sequence>
<name>A0ABS8TRN9_9GAMM</name>
<proteinExistence type="predicted"/>
<feature type="region of interest" description="Disordered" evidence="1">
    <location>
        <begin position="17"/>
        <end position="44"/>
    </location>
</feature>
<gene>
    <name evidence="2" type="ORF">LPH55_04095</name>
</gene>
<evidence type="ECO:0008006" key="4">
    <source>
        <dbReference type="Google" id="ProtNLM"/>
    </source>
</evidence>
<feature type="compositionally biased region" description="Polar residues" evidence="1">
    <location>
        <begin position="33"/>
        <end position="44"/>
    </location>
</feature>
<reference evidence="2" key="1">
    <citation type="submission" date="2021-11" db="EMBL/GenBank/DDBJ databases">
        <title>Genome sequence of Xylella taiwanensis PLS432.</title>
        <authorList>
            <person name="Weng L.-W."/>
            <person name="Su C.-C."/>
            <person name="Tsai C.-W."/>
            <person name="Kuo C.-H."/>
        </authorList>
    </citation>
    <scope>NUCLEOTIDE SEQUENCE</scope>
    <source>
        <strain evidence="2">PLS432</strain>
    </source>
</reference>
<dbReference type="Proteomes" id="UP001430701">
    <property type="component" value="Unassembled WGS sequence"/>
</dbReference>
<dbReference type="EMBL" id="JAJPPU010000002">
    <property type="protein sequence ID" value="MCD8472670.1"/>
    <property type="molecule type" value="Genomic_DNA"/>
</dbReference>
<evidence type="ECO:0000313" key="3">
    <source>
        <dbReference type="Proteomes" id="UP001430701"/>
    </source>
</evidence>
<protein>
    <recommendedName>
        <fullName evidence="4">Transposase</fullName>
    </recommendedName>
</protein>
<keyword evidence="3" id="KW-1185">Reference proteome</keyword>
<dbReference type="RefSeq" id="WP_152536559.1">
    <property type="nucleotide sequence ID" value="NZ_CP053627.1"/>
</dbReference>
<dbReference type="GeneID" id="68902030"/>
<accession>A0ABS8TRN9</accession>
<comment type="caution">
    <text evidence="2">The sequence shown here is derived from an EMBL/GenBank/DDBJ whole genome shotgun (WGS) entry which is preliminary data.</text>
</comment>
<evidence type="ECO:0000256" key="1">
    <source>
        <dbReference type="SAM" id="MobiDB-lite"/>
    </source>
</evidence>
<evidence type="ECO:0000313" key="2">
    <source>
        <dbReference type="EMBL" id="MCD8472670.1"/>
    </source>
</evidence>